<sequence length="174" mass="19672">SRSPYRSRSPLRRSLSRDREIRTHGVGSKRTRDDYPSQRARGKRSPVRHTPEREEVELSDQERKALDSVSRRPPVPSRSPHRDPKKQSGVHHQIPVRLRSPEKSSGGSESPPDTRKVISRDGKRTSSPSQSPVRVTQEQRSRAESASPVRKVRDQGARHRGSPETSGEEDNSHA</sequence>
<feature type="region of interest" description="Disordered" evidence="1">
    <location>
        <begin position="1"/>
        <end position="174"/>
    </location>
</feature>
<dbReference type="AlphaFoldDB" id="A0AA42B4L9"/>
<reference evidence="2" key="1">
    <citation type="submission" date="2022-03" db="EMBL/GenBank/DDBJ databases">
        <title>A functionally conserved STORR gene fusion in Papaver species that diverged 16.8 million years ago.</title>
        <authorList>
            <person name="Catania T."/>
        </authorList>
    </citation>
    <scope>NUCLEOTIDE SEQUENCE</scope>
    <source>
        <strain evidence="2">S-191538</strain>
    </source>
</reference>
<name>A0AA42B4L9_PAPNU</name>
<keyword evidence="3" id="KW-1185">Reference proteome</keyword>
<feature type="compositionally biased region" description="Basic and acidic residues" evidence="1">
    <location>
        <begin position="112"/>
        <end position="124"/>
    </location>
</feature>
<comment type="caution">
    <text evidence="2">The sequence shown here is derived from an EMBL/GenBank/DDBJ whole genome shotgun (WGS) entry which is preliminary data.</text>
</comment>
<feature type="compositionally biased region" description="Polar residues" evidence="1">
    <location>
        <begin position="125"/>
        <end position="136"/>
    </location>
</feature>
<dbReference type="EMBL" id="JAJJMA010336226">
    <property type="protein sequence ID" value="MCL7051237.1"/>
    <property type="molecule type" value="Genomic_DNA"/>
</dbReference>
<evidence type="ECO:0000313" key="2">
    <source>
        <dbReference type="EMBL" id="MCL7051237.1"/>
    </source>
</evidence>
<feature type="non-terminal residue" evidence="2">
    <location>
        <position position="174"/>
    </location>
</feature>
<gene>
    <name evidence="2" type="ORF">MKW94_002876</name>
</gene>
<proteinExistence type="predicted"/>
<organism evidence="2 3">
    <name type="scientific">Papaver nudicaule</name>
    <name type="common">Iceland poppy</name>
    <dbReference type="NCBI Taxonomy" id="74823"/>
    <lineage>
        <taxon>Eukaryota</taxon>
        <taxon>Viridiplantae</taxon>
        <taxon>Streptophyta</taxon>
        <taxon>Embryophyta</taxon>
        <taxon>Tracheophyta</taxon>
        <taxon>Spermatophyta</taxon>
        <taxon>Magnoliopsida</taxon>
        <taxon>Ranunculales</taxon>
        <taxon>Papaveraceae</taxon>
        <taxon>Papaveroideae</taxon>
        <taxon>Papaver</taxon>
    </lineage>
</organism>
<accession>A0AA42B4L9</accession>
<evidence type="ECO:0000313" key="3">
    <source>
        <dbReference type="Proteomes" id="UP001177140"/>
    </source>
</evidence>
<feature type="non-terminal residue" evidence="2">
    <location>
        <position position="1"/>
    </location>
</feature>
<dbReference type="Proteomes" id="UP001177140">
    <property type="component" value="Unassembled WGS sequence"/>
</dbReference>
<feature type="compositionally biased region" description="Basic and acidic residues" evidence="1">
    <location>
        <begin position="60"/>
        <end position="70"/>
    </location>
</feature>
<evidence type="ECO:0000256" key="1">
    <source>
        <dbReference type="SAM" id="MobiDB-lite"/>
    </source>
</evidence>
<protein>
    <submittedName>
        <fullName evidence="2">Uncharacterized protein</fullName>
    </submittedName>
</protein>